<dbReference type="InterPro" id="IPR037207">
    <property type="entry name" value="Nuop51_4Fe4S-bd_sf"/>
</dbReference>
<dbReference type="SUPFAM" id="SSF140490">
    <property type="entry name" value="Nqo1C-terminal domain-like"/>
    <property type="match status" value="1"/>
</dbReference>
<feature type="domain" description="NADH-ubiquinone oxidoreductase 51kDa subunit iron-sulphur binding" evidence="1">
    <location>
        <begin position="37"/>
        <end position="82"/>
    </location>
</feature>
<dbReference type="SUPFAM" id="SSF51971">
    <property type="entry name" value="Nucleotide-binding domain"/>
    <property type="match status" value="1"/>
</dbReference>
<proteinExistence type="predicted"/>
<dbReference type="GO" id="GO:0051539">
    <property type="term" value="F:4 iron, 4 sulfur cluster binding"/>
    <property type="evidence" value="ECO:0007669"/>
    <property type="project" value="InterPro"/>
</dbReference>
<gene>
    <name evidence="2" type="ORF">LG34_08350</name>
</gene>
<dbReference type="EMBL" id="JRFU01000089">
    <property type="protein sequence ID" value="PWE86696.1"/>
    <property type="molecule type" value="Genomic_DNA"/>
</dbReference>
<name>A0A2V1JR45_EUBRA</name>
<dbReference type="InterPro" id="IPR036188">
    <property type="entry name" value="FAD/NAD-bd_sf"/>
</dbReference>
<dbReference type="AlphaFoldDB" id="A0A2V1JR45"/>
<dbReference type="Pfam" id="PF10589">
    <property type="entry name" value="NADH_4Fe-4S"/>
    <property type="match status" value="1"/>
</dbReference>
<dbReference type="Pfam" id="PF07992">
    <property type="entry name" value="Pyr_redox_2"/>
    <property type="match status" value="1"/>
</dbReference>
<dbReference type="PRINTS" id="PR00419">
    <property type="entry name" value="ADXRDTASE"/>
</dbReference>
<evidence type="ECO:0000313" key="3">
    <source>
        <dbReference type="Proteomes" id="UP000245288"/>
    </source>
</evidence>
<dbReference type="SMART" id="SM00928">
    <property type="entry name" value="NADH_4Fe-4S"/>
    <property type="match status" value="1"/>
</dbReference>
<dbReference type="RefSeq" id="WP_109215607.1">
    <property type="nucleotide sequence ID" value="NZ_CABMEW010000004.1"/>
</dbReference>
<dbReference type="PANTHER" id="PTHR42783:SF3">
    <property type="entry name" value="GLUTAMATE SYNTHASE [NADPH] SMALL CHAIN-RELATED"/>
    <property type="match status" value="1"/>
</dbReference>
<evidence type="ECO:0000259" key="1">
    <source>
        <dbReference type="SMART" id="SM00928"/>
    </source>
</evidence>
<dbReference type="InterPro" id="IPR019575">
    <property type="entry name" value="Nuop51_4Fe4S-bd"/>
</dbReference>
<organism evidence="2 3">
    <name type="scientific">Eubacterium ramulus</name>
    <dbReference type="NCBI Taxonomy" id="39490"/>
    <lineage>
        <taxon>Bacteria</taxon>
        <taxon>Bacillati</taxon>
        <taxon>Bacillota</taxon>
        <taxon>Clostridia</taxon>
        <taxon>Eubacteriales</taxon>
        <taxon>Eubacteriaceae</taxon>
        <taxon>Eubacterium</taxon>
    </lineage>
</organism>
<comment type="caution">
    <text evidence="2">The sequence shown here is derived from an EMBL/GenBank/DDBJ whole genome shotgun (WGS) entry which is preliminary data.</text>
</comment>
<reference evidence="2 3" key="1">
    <citation type="submission" date="2014-09" db="EMBL/GenBank/DDBJ databases">
        <title>Butyrate-producing bacteria isolated from human gut.</title>
        <authorList>
            <person name="Zhang Q."/>
            <person name="Zhao L."/>
        </authorList>
    </citation>
    <scope>NUCLEOTIDE SEQUENCE [LARGE SCALE GENOMIC DNA]</scope>
    <source>
        <strain evidence="2 3">21</strain>
    </source>
</reference>
<evidence type="ECO:0000313" key="2">
    <source>
        <dbReference type="EMBL" id="PWE86696.1"/>
    </source>
</evidence>
<dbReference type="NCBIfam" id="NF009410">
    <property type="entry name" value="PRK12771.1"/>
    <property type="match status" value="1"/>
</dbReference>
<dbReference type="SUPFAM" id="SSF46548">
    <property type="entry name" value="alpha-helical ferredoxin"/>
    <property type="match status" value="2"/>
</dbReference>
<dbReference type="GO" id="GO:0016491">
    <property type="term" value="F:oxidoreductase activity"/>
    <property type="evidence" value="ECO:0007669"/>
    <property type="project" value="InterPro"/>
</dbReference>
<keyword evidence="3" id="KW-1185">Reference proteome</keyword>
<dbReference type="Gene3D" id="3.50.50.60">
    <property type="entry name" value="FAD/NAD(P)-binding domain"/>
    <property type="match status" value="2"/>
</dbReference>
<dbReference type="Gene3D" id="1.10.1060.10">
    <property type="entry name" value="Alpha-helical ferredoxin"/>
    <property type="match status" value="1"/>
</dbReference>
<dbReference type="OrthoDB" id="9803192at2"/>
<dbReference type="Pfam" id="PF14691">
    <property type="entry name" value="Fer4_20"/>
    <property type="match status" value="1"/>
</dbReference>
<dbReference type="PANTHER" id="PTHR42783">
    <property type="entry name" value="GLUTAMATE SYNTHASE [NADPH] SMALL CHAIN"/>
    <property type="match status" value="1"/>
</dbReference>
<accession>A0A2V1JR45</accession>
<dbReference type="InterPro" id="IPR023753">
    <property type="entry name" value="FAD/NAD-binding_dom"/>
</dbReference>
<dbReference type="Proteomes" id="UP000245288">
    <property type="component" value="Unassembled WGS sequence"/>
</dbReference>
<dbReference type="InterPro" id="IPR028261">
    <property type="entry name" value="DPD_II"/>
</dbReference>
<sequence length="610" mass="66284">MSRLSVVSADKVNSTTEQLMKEFTQRIVANPPGVCPVDMQLAFLKVCHAQTCGKCVPCRIGLGQLEDLLEKVLDNEATMDTLKLIEQTAENIKNSADCAIGFESARMVLAGLEGFKEDYISHITEHRCLGSFEQPIPCVTLCPAHVDIPGYIALAGEGRCEDAVRLIRKDNPFPTACALICEHPCEARCRRNIIDDSINIRGIKRYIVDNAPSNQVPVPECAPSTGKNIAIIGGGPSGLTAAYFLQLMGHHCTVFEEKQHLGGMLRYGIPNYRFPRERLQEDIDAILATGVEVKMNQNIGTEEMKEIHKFYDATYVAIGAHTDKKLGLEGEDSKNVISAVDMLREIGDGKYPDYTGKRVVVVGGGNVAMDCARTAIRANAETVSIVYRRRQEDMTALPAEVEGAVAEGIELVTLKAPLRVEADAEGNACALWVQPQIIGPVRGGRPSPRKANKPEERMECDIVLVAIGQDIVSQPFADFGLATNWGRIVANEGGAANMVGVYAGGDCVSGPSTVIKAIAAGKAAAANIDEYLGCHHPISCDVAIPEPMLNDKVPCGRVNLQEVEAWARRTNFEAIELPMSCEEAEQEASRCLRCDHYGCATLRGGREFEW</sequence>
<protein>
    <submittedName>
        <fullName evidence="2">Glutamate synthase</fullName>
    </submittedName>
</protein>
<dbReference type="InterPro" id="IPR009051">
    <property type="entry name" value="Helical_ferredxn"/>
</dbReference>